<accession>A0A8H4AVS7</accession>
<evidence type="ECO:0000313" key="3">
    <source>
        <dbReference type="Proteomes" id="UP000439903"/>
    </source>
</evidence>
<evidence type="ECO:0000313" key="2">
    <source>
        <dbReference type="EMBL" id="KAF0537696.1"/>
    </source>
</evidence>
<proteinExistence type="predicted"/>
<feature type="compositionally biased region" description="Polar residues" evidence="1">
    <location>
        <begin position="1"/>
        <end position="14"/>
    </location>
</feature>
<evidence type="ECO:0000256" key="1">
    <source>
        <dbReference type="SAM" id="MobiDB-lite"/>
    </source>
</evidence>
<feature type="region of interest" description="Disordered" evidence="1">
    <location>
        <begin position="1"/>
        <end position="40"/>
    </location>
</feature>
<keyword evidence="3" id="KW-1185">Reference proteome</keyword>
<dbReference type="OrthoDB" id="442947at2759"/>
<comment type="caution">
    <text evidence="2">The sequence shown here is derived from an EMBL/GenBank/DDBJ whole genome shotgun (WGS) entry which is preliminary data.</text>
</comment>
<protein>
    <submittedName>
        <fullName evidence="2">Kh domain-containing protein</fullName>
    </submittedName>
</protein>
<name>A0A8H4AVS7_GIGMA</name>
<dbReference type="Proteomes" id="UP000439903">
    <property type="component" value="Unassembled WGS sequence"/>
</dbReference>
<gene>
    <name evidence="2" type="ORF">F8M41_008259</name>
</gene>
<feature type="compositionally biased region" description="Low complexity" evidence="1">
    <location>
        <begin position="15"/>
        <end position="31"/>
    </location>
</feature>
<organism evidence="2 3">
    <name type="scientific">Gigaspora margarita</name>
    <dbReference type="NCBI Taxonomy" id="4874"/>
    <lineage>
        <taxon>Eukaryota</taxon>
        <taxon>Fungi</taxon>
        <taxon>Fungi incertae sedis</taxon>
        <taxon>Mucoromycota</taxon>
        <taxon>Glomeromycotina</taxon>
        <taxon>Glomeromycetes</taxon>
        <taxon>Diversisporales</taxon>
        <taxon>Gigasporaceae</taxon>
        <taxon>Gigaspora</taxon>
    </lineage>
</organism>
<dbReference type="AlphaFoldDB" id="A0A8H4AVS7"/>
<reference evidence="2 3" key="1">
    <citation type="journal article" date="2019" name="Environ. Microbiol.">
        <title>At the nexus of three kingdoms: the genome of the mycorrhizal fungus Gigaspora margarita provides insights into plant, endobacterial and fungal interactions.</title>
        <authorList>
            <person name="Venice F."/>
            <person name="Ghignone S."/>
            <person name="Salvioli di Fossalunga A."/>
            <person name="Amselem J."/>
            <person name="Novero M."/>
            <person name="Xianan X."/>
            <person name="Sedzielewska Toro K."/>
            <person name="Morin E."/>
            <person name="Lipzen A."/>
            <person name="Grigoriev I.V."/>
            <person name="Henrissat B."/>
            <person name="Martin F.M."/>
            <person name="Bonfante P."/>
        </authorList>
    </citation>
    <scope>NUCLEOTIDE SEQUENCE [LARGE SCALE GENOMIC DNA]</scope>
    <source>
        <strain evidence="2 3">BEG34</strain>
    </source>
</reference>
<dbReference type="EMBL" id="WTPW01000187">
    <property type="protein sequence ID" value="KAF0537696.1"/>
    <property type="molecule type" value="Genomic_DNA"/>
</dbReference>
<sequence length="446" mass="52674">MIRKTGNSYSTPNIRYNNRRNSANGRNSFNGQNGTTSTEFRTNSRMQFGFTLLDIDGMENLKDVKFQFQEFSTDGGNFRFSEFSNNETVNKSNNLPKYIVKKAPKQYHKDQRDNDGDVIDDLVNQLKCGLLIPSLEYDSFSTSDKLEECLNEISREIKADNIRDSRLSLQKKQMRICIFFGREVFTKVNDHEFDVMHWTRFKRKGDPSLATTFSHYHFAKIIDKMDLIQQRFGLKKRVDNVIANKRSIRVIYMNEGKKNKLKLEWDEEEGIWKITRAAADIKRVCKFLNLLICFFLFFLQDELFRIFFQFIILACVDIVSGSDDPDLRLSVKTQYDINWEAKLDEIVKKLQVEPRTRNWNGQWFKCNDFVDIGCECVQHKFQKQCFYNDKFQVTIETTCHDNKGKIKNEDSISVKHLSWRTNENFNFNSTVVETFDFAKEIIRFIR</sequence>